<reference evidence="4 5" key="1">
    <citation type="submission" date="2021-05" db="EMBL/GenBank/DDBJ databases">
        <title>Pangenome of Leuconostoc gelidum warrants species status for Leuconostoc gelidum subsp. gasicomitatum.</title>
        <authorList>
            <person name="Johansson P."/>
            <person name="Sade E."/>
            <person name="Hultman J."/>
            <person name="Auvinen P."/>
            <person name="Bjorkroth J."/>
        </authorList>
    </citation>
    <scope>NUCLEOTIDE SEQUENCE</scope>
    <source>
        <strain evidence="3 5">AMKR21</strain>
        <strain evidence="4">C220d</strain>
    </source>
</reference>
<dbReference type="EMBL" id="JAHBFV010000007">
    <property type="protein sequence ID" value="MBZ6015590.1"/>
    <property type="molecule type" value="Genomic_DNA"/>
</dbReference>
<evidence type="ECO:0000313" key="6">
    <source>
        <dbReference type="Proteomes" id="UP000727071"/>
    </source>
</evidence>
<dbReference type="Proteomes" id="UP000705994">
    <property type="component" value="Unassembled WGS sequence"/>
</dbReference>
<feature type="transmembrane region" description="Helical" evidence="1">
    <location>
        <begin position="20"/>
        <end position="39"/>
    </location>
</feature>
<dbReference type="AlphaFoldDB" id="A0AB35FYE2"/>
<keyword evidence="1" id="KW-1133">Transmembrane helix</keyword>
<dbReference type="PANTHER" id="PTHR34473:SF2">
    <property type="entry name" value="UPF0699 TRANSMEMBRANE PROTEIN YDBT"/>
    <property type="match status" value="1"/>
</dbReference>
<name>A0AB35FYE2_LEUGE</name>
<dbReference type="Pfam" id="PF03703">
    <property type="entry name" value="bPH_2"/>
    <property type="match status" value="1"/>
</dbReference>
<evidence type="ECO:0000256" key="1">
    <source>
        <dbReference type="SAM" id="Phobius"/>
    </source>
</evidence>
<keyword evidence="1" id="KW-0472">Membrane</keyword>
<evidence type="ECO:0000313" key="5">
    <source>
        <dbReference type="Proteomes" id="UP000705994"/>
    </source>
</evidence>
<dbReference type="InterPro" id="IPR005182">
    <property type="entry name" value="YdbS-like_PH"/>
</dbReference>
<proteinExistence type="predicted"/>
<dbReference type="PANTHER" id="PTHR34473">
    <property type="entry name" value="UPF0699 TRANSMEMBRANE PROTEIN YDBS"/>
    <property type="match status" value="1"/>
</dbReference>
<gene>
    <name evidence="4" type="ORF">KII88_03425</name>
    <name evidence="3" type="ORF">KIJ07_03850</name>
</gene>
<sequence>MIPKHAQSLPKAAKKVWLMYDMIALLVLLAIGLITNIFLKFNGYNPLTIGVNVLFGFILLLIIGNAILIPYRYRFHKYLLQQEAISIYKGFFLRKSETIPLNRIQNVDTVQGPILKIYHLQNVSIVTAAHAFKIATINEDVAQYLRDQLITAARQAREVDTDD</sequence>
<evidence type="ECO:0000313" key="4">
    <source>
        <dbReference type="EMBL" id="MBZ6015590.1"/>
    </source>
</evidence>
<accession>A0AB35FYE2</accession>
<organism evidence="4 6">
    <name type="scientific">Leuconostoc gelidum subsp. gelidum</name>
    <dbReference type="NCBI Taxonomy" id="1607839"/>
    <lineage>
        <taxon>Bacteria</taxon>
        <taxon>Bacillati</taxon>
        <taxon>Bacillota</taxon>
        <taxon>Bacilli</taxon>
        <taxon>Lactobacillales</taxon>
        <taxon>Lactobacillaceae</taxon>
        <taxon>Leuconostoc</taxon>
        <taxon>Leuconostoc gelidum group</taxon>
    </lineage>
</organism>
<feature type="transmembrane region" description="Helical" evidence="1">
    <location>
        <begin position="51"/>
        <end position="71"/>
    </location>
</feature>
<dbReference type="Proteomes" id="UP000727071">
    <property type="component" value="Unassembled WGS sequence"/>
</dbReference>
<evidence type="ECO:0000313" key="3">
    <source>
        <dbReference type="EMBL" id="MBZ5999560.1"/>
    </source>
</evidence>
<evidence type="ECO:0000259" key="2">
    <source>
        <dbReference type="Pfam" id="PF03703"/>
    </source>
</evidence>
<feature type="domain" description="YdbS-like PH" evidence="2">
    <location>
        <begin position="73"/>
        <end position="149"/>
    </location>
</feature>
<protein>
    <submittedName>
        <fullName evidence="4">PH domain-containing protein</fullName>
    </submittedName>
</protein>
<dbReference type="EMBL" id="JAHBFX010000001">
    <property type="protein sequence ID" value="MBZ5999560.1"/>
    <property type="molecule type" value="Genomic_DNA"/>
</dbReference>
<keyword evidence="5" id="KW-1185">Reference proteome</keyword>
<keyword evidence="1" id="KW-0812">Transmembrane</keyword>
<comment type="caution">
    <text evidence="4">The sequence shown here is derived from an EMBL/GenBank/DDBJ whole genome shotgun (WGS) entry which is preliminary data.</text>
</comment>
<dbReference type="RefSeq" id="WP_010016879.1">
    <property type="nucleotide sequence ID" value="NZ_BPKU01000003.1"/>
</dbReference>